<dbReference type="Pfam" id="PF20131">
    <property type="entry name" value="MC3"/>
    <property type="match status" value="1"/>
</dbReference>
<protein>
    <submittedName>
        <fullName evidence="1">Uncharacterized protein</fullName>
    </submittedName>
</protein>
<name>A0A2X1APG3_BREDI</name>
<reference evidence="1 2" key="1">
    <citation type="submission" date="2018-06" db="EMBL/GenBank/DDBJ databases">
        <authorList>
            <consortium name="Pathogen Informatics"/>
            <person name="Doyle S."/>
        </authorList>
    </citation>
    <scope>NUCLEOTIDE SEQUENCE [LARGE SCALE GENOMIC DNA]</scope>
    <source>
        <strain evidence="1 2">NCTC11165</strain>
    </source>
</reference>
<evidence type="ECO:0000313" key="2">
    <source>
        <dbReference type="Proteomes" id="UP000250358"/>
    </source>
</evidence>
<accession>A0A2X1APG3</accession>
<organism evidence="1 2">
    <name type="scientific">Brevundimonas diminuta</name>
    <name type="common">Pseudomonas diminuta</name>
    <dbReference type="NCBI Taxonomy" id="293"/>
    <lineage>
        <taxon>Bacteria</taxon>
        <taxon>Pseudomonadati</taxon>
        <taxon>Pseudomonadota</taxon>
        <taxon>Alphaproteobacteria</taxon>
        <taxon>Caulobacterales</taxon>
        <taxon>Caulobacteraceae</taxon>
        <taxon>Brevundimonas</taxon>
    </lineage>
</organism>
<dbReference type="InterPro" id="IPR045390">
    <property type="entry name" value="ABC-3C_MC3"/>
</dbReference>
<dbReference type="EMBL" id="UAQM01000001">
    <property type="protein sequence ID" value="SPU42512.1"/>
    <property type="molecule type" value="Genomic_DNA"/>
</dbReference>
<dbReference type="Proteomes" id="UP000250358">
    <property type="component" value="Unassembled WGS sequence"/>
</dbReference>
<gene>
    <name evidence="1" type="ORF">NCTC11165_00659</name>
</gene>
<sequence>MRVDHEEVLARNPILLARCFWHLAQHYGAAADGRAPPLPLFVIAAAMLFHAESVEKIRRMQFDSGLLKVVTERPDLLAGLQRRLEASFEPSVIALQVAVSADLLKREGGEGFPTFRAEGSNLPIPLRDQPHQGAMTAAAKRLGTWFAGEPIAVIQRQLALEF</sequence>
<proteinExistence type="predicted"/>
<dbReference type="AlphaFoldDB" id="A0A2X1APG3"/>
<evidence type="ECO:0000313" key="1">
    <source>
        <dbReference type="EMBL" id="SPU42512.1"/>
    </source>
</evidence>